<organism evidence="1">
    <name type="scientific">Brassica napus</name>
    <name type="common">Rape</name>
    <dbReference type="NCBI Taxonomy" id="3708"/>
    <lineage>
        <taxon>Eukaryota</taxon>
        <taxon>Viridiplantae</taxon>
        <taxon>Streptophyta</taxon>
        <taxon>Embryophyta</taxon>
        <taxon>Tracheophyta</taxon>
        <taxon>Spermatophyta</taxon>
        <taxon>Magnoliopsida</taxon>
        <taxon>eudicotyledons</taxon>
        <taxon>Gunneridae</taxon>
        <taxon>Pentapetalae</taxon>
        <taxon>rosids</taxon>
        <taxon>malvids</taxon>
        <taxon>Brassicales</taxon>
        <taxon>Brassicaceae</taxon>
        <taxon>Brassiceae</taxon>
        <taxon>Brassica</taxon>
    </lineage>
</organism>
<reference evidence="1" key="1">
    <citation type="submission" date="1992-11" db="EMBL/GenBank/DDBJ databases">
        <title>Nucleotide sequence of rapeseed mitochondrial orf474 which is homologous to orfB in Oenothera mitochondria.</title>
        <authorList>
            <person name="Handa H."/>
        </authorList>
    </citation>
    <scope>NUCLEOTIDE SEQUENCE</scope>
    <source>
        <strain evidence="1">Isuzu-natane</strain>
        <tissue evidence="1">Leaf</tissue>
    </source>
</reference>
<geneLocation type="mitochondrion" evidence="1"/>
<protein>
    <submittedName>
        <fullName evidence="1">Orf159</fullName>
    </submittedName>
</protein>
<evidence type="ECO:0000313" key="1">
    <source>
        <dbReference type="EMBL" id="BAA02859.1"/>
    </source>
</evidence>
<keyword evidence="1" id="KW-0496">Mitochondrion</keyword>
<name>Q33986_BRANA</name>
<proteinExistence type="predicted"/>
<dbReference type="PIR" id="T09507">
    <property type="entry name" value="T09507"/>
</dbReference>
<accession>Q33986</accession>
<sequence>MRTQIKVACVLGYHGVSAPLHPHVEGRIIWTLLEHYTPKDPILPPLLSVETSS</sequence>
<dbReference type="EMBL" id="D13698">
    <property type="protein sequence ID" value="BAA02859.1"/>
    <property type="molecule type" value="Genomic_DNA"/>
</dbReference>
<dbReference type="AlphaFoldDB" id="Q33986"/>